<dbReference type="PATRIC" id="fig|349123.13.peg.1617"/>
<feature type="compositionally biased region" description="Polar residues" evidence="6">
    <location>
        <begin position="862"/>
        <end position="871"/>
    </location>
</feature>
<evidence type="ECO:0000256" key="2">
    <source>
        <dbReference type="ARBA" id="ARBA00022525"/>
    </source>
</evidence>
<feature type="region of interest" description="Disordered" evidence="6">
    <location>
        <begin position="850"/>
        <end position="871"/>
    </location>
</feature>
<dbReference type="eggNOG" id="ENOG5030IUH">
    <property type="taxonomic scope" value="Bacteria"/>
</dbReference>
<evidence type="ECO:0000256" key="1">
    <source>
        <dbReference type="ARBA" id="ARBA00022512"/>
    </source>
</evidence>
<feature type="region of interest" description="Disordered" evidence="6">
    <location>
        <begin position="154"/>
        <end position="176"/>
    </location>
</feature>
<reference evidence="11" key="1">
    <citation type="submission" date="2008-06" db="EMBL/GenBank/DDBJ databases">
        <title>Permanent draft sequence of Lactobacillus reuteri 100-23.</title>
        <authorList>
            <consortium name="US DOE Joint Genome Institute"/>
            <person name="Copeland A."/>
            <person name="Lucas S."/>
            <person name="Lapidus A."/>
            <person name="Barry K."/>
            <person name="Detter J.C."/>
            <person name="Glavina del Rio T."/>
            <person name="Hammon N."/>
            <person name="Israni S."/>
            <person name="Dalin E."/>
            <person name="Tice H."/>
            <person name="Pitluck S."/>
            <person name="Sun H."/>
            <person name="Schmutz J."/>
            <person name="Larimer F."/>
            <person name="Land M."/>
            <person name="Hauser L."/>
            <person name="Walter J."/>
            <person name="Heng N.C.K."/>
            <person name="Tannock G.W."/>
            <person name="Richardson P."/>
        </authorList>
    </citation>
    <scope>NUCLEOTIDE SEQUENCE [LARGE SCALE GENOMIC DNA]</scope>
    <source>
        <strain evidence="11">DSM 17509 / CIP 109821 / 100-23</strain>
    </source>
</reference>
<feature type="coiled-coil region" evidence="5">
    <location>
        <begin position="716"/>
        <end position="789"/>
    </location>
</feature>
<name>B3XL70_LIMR1</name>
<evidence type="ECO:0000256" key="5">
    <source>
        <dbReference type="SAM" id="Coils"/>
    </source>
</evidence>
<feature type="chain" id="PRO_5038804965" evidence="8">
    <location>
        <begin position="28"/>
        <end position="899"/>
    </location>
</feature>
<keyword evidence="2" id="KW-0964">Secreted</keyword>
<dbReference type="RefSeq" id="WP_003664864.1">
    <property type="nucleotide sequence ID" value="NZ_AAPZ02000001.1"/>
</dbReference>
<evidence type="ECO:0000256" key="7">
    <source>
        <dbReference type="SAM" id="Phobius"/>
    </source>
</evidence>
<keyword evidence="1" id="KW-0134">Cell wall</keyword>
<evidence type="ECO:0000256" key="3">
    <source>
        <dbReference type="ARBA" id="ARBA00022729"/>
    </source>
</evidence>
<sequence length="899" mass="97314">MSMKKGSHKILKSVALAGALTATGAVATTAHADTTKASAPIQGVASTDQQLTNLKSQQIANESAVASSNAATMSAATTSANSQIADLNNQIKERQASDAAVQQASQASAIAQVNSEAASATSAENASYSQAIASQTAANNVALKSAQAMIVTEQQKNQETAQENTDFQKQTSNLDSQHKATLDKLDQDLQNDTNNTNDAIQKEVARQKADQQGAIDKTAKDFDNQIKDASQAVDQGQKTVNNDQNTINEKKKNNDAAQQAVKNAQDTLSSDKSALTVAQKALQDGDIETTDTLKVPQDYINVWKEYYQNRNKYGAELTKEKNPELWQRNHDACTEAKKLNNYVYYVNDPLFGDYTTFHISEVDKNAPVHFNSDSTLSRDDVIIATQYATELINPIREAIGVNPYRITNASIDMNMENASKYRAKGHNDLQDGHDGSLMKQIAKEWGTALLDESLASNEFLADKVISGQTVTVADLKAAVYQAVVGLLFEGADGSDNGHTTDLLGVRSEKYFGGNDFLGVTYDIDPVNHNGWIRFNSIKDGNSKEIKEMNAKGYGLLAGTAADKTIQGSNYDQIAVPTPGEAKKKLQDQINKLQDKVNADKQAIIDAQNKANTTASELKSAQDKFTQDSAKLSQVQAHVNDLKANKDQTLKAMATDPMQSPSVKKLQNKLTDIKQQHDTAVKAENDQYAAKVSNLKAKHEAKLAEIAAQPTSLAELQSQLQAKLDALKANHDAKLKQITDDANAKIAAIKSQKVNDPEIDKLNAQIDQIKSDLAKKQQELNSQYEALKTKDQAEYNALANKLNPSTKAMINGSTQQVFTSRSGKVAYVVPSHQSIATNSVKTGLKQINSTSDSDELLSKESNNDTNRLPQTGNKSSLAMVLLGAAAAMFGFGLAGKKRMY</sequence>
<feature type="coiled-coil region" evidence="5">
    <location>
        <begin position="582"/>
        <end position="623"/>
    </location>
</feature>
<organism evidence="10 11">
    <name type="scientific">Limosilactobacillus reuteri subsp. rodentium (strain DSM 17509 / CIP 109821 / 100-23)</name>
    <name type="common">Lactobacillus reuteri</name>
    <dbReference type="NCBI Taxonomy" id="349123"/>
    <lineage>
        <taxon>Bacteria</taxon>
        <taxon>Bacillati</taxon>
        <taxon>Bacillota</taxon>
        <taxon>Bacilli</taxon>
        <taxon>Lactobacillales</taxon>
        <taxon>Lactobacillaceae</taxon>
        <taxon>Limosilactobacillus</taxon>
    </lineage>
</organism>
<dbReference type="NCBIfam" id="TIGR04320">
    <property type="entry name" value="Surf_Exclu_PgrA"/>
    <property type="match status" value="1"/>
</dbReference>
<dbReference type="InterPro" id="IPR019931">
    <property type="entry name" value="LPXTG_anchor"/>
</dbReference>
<evidence type="ECO:0000313" key="10">
    <source>
        <dbReference type="EMBL" id="EDX43082.1"/>
    </source>
</evidence>
<feature type="compositionally biased region" description="Polar residues" evidence="6">
    <location>
        <begin position="232"/>
        <end position="247"/>
    </location>
</feature>
<keyword evidence="7" id="KW-1133">Transmembrane helix</keyword>
<evidence type="ECO:0000256" key="8">
    <source>
        <dbReference type="SAM" id="SignalP"/>
    </source>
</evidence>
<evidence type="ECO:0000259" key="9">
    <source>
        <dbReference type="PROSITE" id="PS50847"/>
    </source>
</evidence>
<comment type="caution">
    <text evidence="10">The sequence shown here is derived from an EMBL/GenBank/DDBJ whole genome shotgun (WGS) entry which is preliminary data.</text>
</comment>
<dbReference type="PANTHER" id="PTHR23159:SF31">
    <property type="entry name" value="CENTROSOME-ASSOCIATED PROTEIN CEP250 ISOFORM X1"/>
    <property type="match status" value="1"/>
</dbReference>
<dbReference type="AlphaFoldDB" id="B3XL70"/>
<feature type="transmembrane region" description="Helical" evidence="7">
    <location>
        <begin position="875"/>
        <end position="893"/>
    </location>
</feature>
<feature type="compositionally biased region" description="Polar residues" evidence="6">
    <location>
        <begin position="154"/>
        <end position="175"/>
    </location>
</feature>
<feature type="signal peptide" evidence="8">
    <location>
        <begin position="1"/>
        <end position="27"/>
    </location>
</feature>
<dbReference type="Proteomes" id="UP000003853">
    <property type="component" value="Unassembled WGS sequence"/>
</dbReference>
<feature type="region of interest" description="Disordered" evidence="6">
    <location>
        <begin position="230"/>
        <end position="255"/>
    </location>
</feature>
<keyword evidence="4" id="KW-0572">Peptidoglycan-anchor</keyword>
<keyword evidence="3 8" id="KW-0732">Signal</keyword>
<dbReference type="PROSITE" id="PS50847">
    <property type="entry name" value="GRAM_POS_ANCHORING"/>
    <property type="match status" value="1"/>
</dbReference>
<dbReference type="EMBL" id="AAPZ02000001">
    <property type="protein sequence ID" value="EDX43082.1"/>
    <property type="molecule type" value="Genomic_DNA"/>
</dbReference>
<evidence type="ECO:0000256" key="6">
    <source>
        <dbReference type="SAM" id="MobiDB-lite"/>
    </source>
</evidence>
<evidence type="ECO:0000313" key="11">
    <source>
        <dbReference type="Proteomes" id="UP000003853"/>
    </source>
</evidence>
<dbReference type="NCBIfam" id="TIGR01167">
    <property type="entry name" value="LPXTG_anchor"/>
    <property type="match status" value="1"/>
</dbReference>
<keyword evidence="7" id="KW-0472">Membrane</keyword>
<dbReference type="InterPro" id="IPR027607">
    <property type="entry name" value="Surf_Exclu_SEC10/PgrA"/>
</dbReference>
<gene>
    <name evidence="10" type="ORF">Lreu23DRAFT_4601</name>
</gene>
<proteinExistence type="predicted"/>
<dbReference type="PANTHER" id="PTHR23159">
    <property type="entry name" value="CENTROSOMAL PROTEIN 2"/>
    <property type="match status" value="1"/>
</dbReference>
<protein>
    <submittedName>
        <fullName evidence="10">LPXTG-motif cell wall anchor domain protein</fullName>
    </submittedName>
</protein>
<keyword evidence="5" id="KW-0175">Coiled coil</keyword>
<keyword evidence="7" id="KW-0812">Transmembrane</keyword>
<feature type="domain" description="Gram-positive cocci surface proteins LPxTG" evidence="9">
    <location>
        <begin position="867"/>
        <end position="899"/>
    </location>
</feature>
<accession>B3XL70</accession>
<dbReference type="Pfam" id="PF00746">
    <property type="entry name" value="Gram_pos_anchor"/>
    <property type="match status" value="1"/>
</dbReference>
<evidence type="ECO:0000256" key="4">
    <source>
        <dbReference type="ARBA" id="ARBA00023088"/>
    </source>
</evidence>